<dbReference type="Gene3D" id="3.40.50.150">
    <property type="entry name" value="Vaccinia Virus protein VP39"/>
    <property type="match status" value="1"/>
</dbReference>
<dbReference type="Pfam" id="PF08241">
    <property type="entry name" value="Methyltransf_11"/>
    <property type="match status" value="1"/>
</dbReference>
<dbReference type="RefSeq" id="WP_095550124.1">
    <property type="nucleotide sequence ID" value="NZ_NSJF01000004.1"/>
</dbReference>
<proteinExistence type="predicted"/>
<dbReference type="InterPro" id="IPR029063">
    <property type="entry name" value="SAM-dependent_MTases_sf"/>
</dbReference>
<comment type="caution">
    <text evidence="4">The sequence shown here is derived from an EMBL/GenBank/DDBJ whole genome shotgun (WGS) entry which is preliminary data.</text>
</comment>
<dbReference type="InterPro" id="IPR013216">
    <property type="entry name" value="Methyltransf_11"/>
</dbReference>
<evidence type="ECO:0000259" key="3">
    <source>
        <dbReference type="Pfam" id="PF08241"/>
    </source>
</evidence>
<dbReference type="EMBL" id="NSJF01000004">
    <property type="protein sequence ID" value="PAT34473.1"/>
    <property type="molecule type" value="Genomic_DNA"/>
</dbReference>
<reference evidence="4 5" key="1">
    <citation type="submission" date="2017-08" db="EMBL/GenBank/DDBJ databases">
        <title>WGS of Clinical strains of the CDC Group NO-1 linked to zoonotic infections in humans.</title>
        <authorList>
            <person name="Bernier A.-M."/>
            <person name="Bernard K."/>
        </authorList>
    </citation>
    <scope>NUCLEOTIDE SEQUENCE [LARGE SCALE GENOMIC DNA]</scope>
    <source>
        <strain evidence="4 5">NML03-0146</strain>
    </source>
</reference>
<dbReference type="InterPro" id="IPR050602">
    <property type="entry name" value="Malonyl-ACP_OMT"/>
</dbReference>
<dbReference type="Proteomes" id="UP000217999">
    <property type="component" value="Unassembled WGS sequence"/>
</dbReference>
<evidence type="ECO:0000256" key="1">
    <source>
        <dbReference type="ARBA" id="ARBA00022603"/>
    </source>
</evidence>
<dbReference type="GO" id="GO:0032259">
    <property type="term" value="P:methylation"/>
    <property type="evidence" value="ECO:0007669"/>
    <property type="project" value="UniProtKB-KW"/>
</dbReference>
<evidence type="ECO:0000256" key="2">
    <source>
        <dbReference type="ARBA" id="ARBA00022679"/>
    </source>
</evidence>
<keyword evidence="2" id="KW-0808">Transferase</keyword>
<dbReference type="AlphaFoldDB" id="A0A2A2A9K0"/>
<gene>
    <name evidence="4" type="ORF">CK620_08975</name>
</gene>
<accession>A0A2A2A9K0</accession>
<name>A0A2A2A9K0_9BURK</name>
<feature type="domain" description="Methyltransferase type 11" evidence="3">
    <location>
        <begin position="74"/>
        <end position="151"/>
    </location>
</feature>
<organism evidence="4 5">
    <name type="scientific">Vandammella animalimorsus</name>
    <dbReference type="NCBI Taxonomy" id="2029117"/>
    <lineage>
        <taxon>Bacteria</taxon>
        <taxon>Pseudomonadati</taxon>
        <taxon>Pseudomonadota</taxon>
        <taxon>Betaproteobacteria</taxon>
        <taxon>Burkholderiales</taxon>
        <taxon>Comamonadaceae</taxon>
        <taxon>Vandammella</taxon>
    </lineage>
</organism>
<evidence type="ECO:0000313" key="4">
    <source>
        <dbReference type="EMBL" id="PAT34473.1"/>
    </source>
</evidence>
<keyword evidence="1" id="KW-0489">Methyltransferase</keyword>
<dbReference type="PANTHER" id="PTHR13090">
    <property type="entry name" value="ARGININE-HYDROXYLASE NDUFAF5, MITOCHONDRIAL"/>
    <property type="match status" value="1"/>
</dbReference>
<dbReference type="SUPFAM" id="SSF53335">
    <property type="entry name" value="S-adenosyl-L-methionine-dependent methyltransferases"/>
    <property type="match status" value="1"/>
</dbReference>
<protein>
    <submittedName>
        <fullName evidence="4">Biotin synthase</fullName>
    </submittedName>
</protein>
<evidence type="ECO:0000313" key="5">
    <source>
        <dbReference type="Proteomes" id="UP000217999"/>
    </source>
</evidence>
<sequence length="297" mass="34259">MPPTDTPPTLDPTALARWQAHAPAASPWLHEEVGRRMQERLAWMARAPQTWCDWEPVRGGMQTHDLIVQRYPKSSCWIVQQQPEQQRVAAQRWRTPRWARWAGRAAVHLQEPAPQSLDMLWANMALHQQAQPPAVLRRWAQWLKPDGMVLFSCLGPDTLRQLRSLYQQLGWPPPAQQFTDMHDLGDMLVANGFTEPVMDMECIELQYTSTERLLQELRELGRNLHPQRFAALRGRQWLAQWHQALHSLADAQGRIGLTFEIVYGHAIKAAPTMPVAAQTHISLADMRQTLQKHRRET</sequence>
<dbReference type="PANTHER" id="PTHR13090:SF1">
    <property type="entry name" value="ARGININE-HYDROXYLASE NDUFAF5, MITOCHONDRIAL"/>
    <property type="match status" value="1"/>
</dbReference>
<dbReference type="GO" id="GO:0008757">
    <property type="term" value="F:S-adenosylmethionine-dependent methyltransferase activity"/>
    <property type="evidence" value="ECO:0007669"/>
    <property type="project" value="InterPro"/>
</dbReference>